<reference evidence="1 2" key="1">
    <citation type="journal article" date="2021" name="Plant Biotechnol. J.">
        <title>Multi-omics assisted identification of the key and species-specific regulatory components of drought-tolerant mechanisms in Gossypium stocksii.</title>
        <authorList>
            <person name="Yu D."/>
            <person name="Ke L."/>
            <person name="Zhang D."/>
            <person name="Wu Y."/>
            <person name="Sun Y."/>
            <person name="Mei J."/>
            <person name="Sun J."/>
            <person name="Sun Y."/>
        </authorList>
    </citation>
    <scope>NUCLEOTIDE SEQUENCE [LARGE SCALE GENOMIC DNA]</scope>
    <source>
        <strain evidence="2">cv. E1</strain>
        <tissue evidence="1">Leaf</tissue>
    </source>
</reference>
<evidence type="ECO:0000313" key="2">
    <source>
        <dbReference type="Proteomes" id="UP000828251"/>
    </source>
</evidence>
<dbReference type="EMBL" id="JAIQCV010000002">
    <property type="protein sequence ID" value="KAH1122900.1"/>
    <property type="molecule type" value="Genomic_DNA"/>
</dbReference>
<dbReference type="Proteomes" id="UP000828251">
    <property type="component" value="Unassembled WGS sequence"/>
</dbReference>
<evidence type="ECO:0000313" key="1">
    <source>
        <dbReference type="EMBL" id="KAH1122900.1"/>
    </source>
</evidence>
<evidence type="ECO:0008006" key="3">
    <source>
        <dbReference type="Google" id="ProtNLM"/>
    </source>
</evidence>
<comment type="caution">
    <text evidence="1">The sequence shown here is derived from an EMBL/GenBank/DDBJ whole genome shotgun (WGS) entry which is preliminary data.</text>
</comment>
<gene>
    <name evidence="1" type="ORF">J1N35_006060</name>
</gene>
<name>A0A9D4AJU2_9ROSI</name>
<organism evidence="1 2">
    <name type="scientific">Gossypium stocksii</name>
    <dbReference type="NCBI Taxonomy" id="47602"/>
    <lineage>
        <taxon>Eukaryota</taxon>
        <taxon>Viridiplantae</taxon>
        <taxon>Streptophyta</taxon>
        <taxon>Embryophyta</taxon>
        <taxon>Tracheophyta</taxon>
        <taxon>Spermatophyta</taxon>
        <taxon>Magnoliopsida</taxon>
        <taxon>eudicotyledons</taxon>
        <taxon>Gunneridae</taxon>
        <taxon>Pentapetalae</taxon>
        <taxon>rosids</taxon>
        <taxon>malvids</taxon>
        <taxon>Malvales</taxon>
        <taxon>Malvaceae</taxon>
        <taxon>Malvoideae</taxon>
        <taxon>Gossypium</taxon>
    </lineage>
</organism>
<protein>
    <recommendedName>
        <fullName evidence="3">Transposase MuDR plant domain-containing protein</fullName>
    </recommendedName>
</protein>
<accession>A0A9D4AJU2</accession>
<proteinExistence type="predicted"/>
<keyword evidence="2" id="KW-1185">Reference proteome</keyword>
<dbReference type="AlphaFoldDB" id="A0A9D4AJU2"/>
<sequence length="141" mass="15677">MHLSGSIFNAGNTYWEMVSTSSGWQSTCDFGRSETYTRIDDVLPTMSTGEETFNMADVGGSENDNAEDALLFAELPHRRLDHESASLDSSDLEVGELFSSKDSFLAALKQYNIKNGVNFYMVKFESKKLPLPLTNMACHES</sequence>